<proteinExistence type="predicted"/>
<evidence type="ECO:0000256" key="1">
    <source>
        <dbReference type="SAM" id="MobiDB-lite"/>
    </source>
</evidence>
<feature type="region of interest" description="Disordered" evidence="1">
    <location>
        <begin position="60"/>
        <end position="116"/>
    </location>
</feature>
<organism evidence="2 3">
    <name type="scientific">Methylomonas defluvii</name>
    <dbReference type="NCBI Taxonomy" id="3045149"/>
    <lineage>
        <taxon>Bacteria</taxon>
        <taxon>Pseudomonadati</taxon>
        <taxon>Pseudomonadota</taxon>
        <taxon>Gammaproteobacteria</taxon>
        <taxon>Methylococcales</taxon>
        <taxon>Methylococcaceae</taxon>
        <taxon>Methylomonas</taxon>
    </lineage>
</organism>
<evidence type="ECO:0000313" key="2">
    <source>
        <dbReference type="EMBL" id="MDX8125673.1"/>
    </source>
</evidence>
<name>A0ABU4U8C9_9GAMM</name>
<comment type="caution">
    <text evidence="2">The sequence shown here is derived from an EMBL/GenBank/DDBJ whole genome shotgun (WGS) entry which is preliminary data.</text>
</comment>
<sequence length="230" mass="25165">MPMIKSAPRKFVLCLIVSLSIHLGIVLTLTDIDRPRKSADRLTALSVEFKILRLAEQGRQNQLPLSPPPRLAGGRSRTPPKPAPILPDHGGSSPRQTNNAAPRTDGAANPAHPESAKLDLSKVLDDMRQVARESSELAGGNKFDRRKLAVAPENLKAPDSRPVQESETYTLPNGYQRRCVVNADGKKQCMSKEADDGSIWNAKIYLPDSLPADGKSIEFARRLQQVVGKH</sequence>
<dbReference type="Proteomes" id="UP001284537">
    <property type="component" value="Unassembled WGS sequence"/>
</dbReference>
<keyword evidence="3" id="KW-1185">Reference proteome</keyword>
<dbReference type="EMBL" id="JAXARY010000001">
    <property type="protein sequence ID" value="MDX8125673.1"/>
    <property type="molecule type" value="Genomic_DNA"/>
</dbReference>
<protein>
    <submittedName>
        <fullName evidence="2">Uncharacterized protein</fullName>
    </submittedName>
</protein>
<reference evidence="2 3" key="1">
    <citation type="submission" date="2023-11" db="EMBL/GenBank/DDBJ databases">
        <authorList>
            <person name="Ouyang M.-Y."/>
        </authorList>
    </citation>
    <scope>NUCLEOTIDE SEQUENCE [LARGE SCALE GENOMIC DNA]</scope>
    <source>
        <strain evidence="2 3">OY6</strain>
    </source>
</reference>
<evidence type="ECO:0000313" key="3">
    <source>
        <dbReference type="Proteomes" id="UP001284537"/>
    </source>
</evidence>
<gene>
    <name evidence="2" type="ORF">QLH52_00100</name>
</gene>
<dbReference type="RefSeq" id="WP_205452786.1">
    <property type="nucleotide sequence ID" value="NZ_JAXARY010000001.1"/>
</dbReference>
<accession>A0ABU4U8C9</accession>